<feature type="binding site" evidence="9">
    <location>
        <position position="131"/>
    </location>
    <ligand>
        <name>Ca(2+)</name>
        <dbReference type="ChEBI" id="CHEBI:29108"/>
        <note>structural</note>
    </ligand>
</feature>
<dbReference type="Proteomes" id="UP001233172">
    <property type="component" value="Unassembled WGS sequence"/>
</dbReference>
<keyword evidence="3 12" id="KW-0732">Signal</keyword>
<accession>A0AAD8BB29</accession>
<evidence type="ECO:0000313" key="13">
    <source>
        <dbReference type="EMBL" id="KAK0051284.1"/>
    </source>
</evidence>
<evidence type="ECO:0000256" key="7">
    <source>
        <dbReference type="ARBA" id="ARBA00023239"/>
    </source>
</evidence>
<dbReference type="PANTHER" id="PTHR10680">
    <property type="entry name" value="PEPTIDYL-GLYCINE ALPHA-AMIDATING MONOOXYGENASE"/>
    <property type="match status" value="1"/>
</dbReference>
<dbReference type="CDD" id="cd14958">
    <property type="entry name" value="NHL_PAL_like"/>
    <property type="match status" value="1"/>
</dbReference>
<keyword evidence="5 10" id="KW-1015">Disulfide bond</keyword>
<evidence type="ECO:0000313" key="14">
    <source>
        <dbReference type="Proteomes" id="UP001233172"/>
    </source>
</evidence>
<feature type="signal peptide" evidence="12">
    <location>
        <begin position="1"/>
        <end position="17"/>
    </location>
</feature>
<dbReference type="GO" id="GO:0006518">
    <property type="term" value="P:peptide metabolic process"/>
    <property type="evidence" value="ECO:0007669"/>
    <property type="project" value="InterPro"/>
</dbReference>
<dbReference type="InterPro" id="IPR001258">
    <property type="entry name" value="NHL_repeat"/>
</dbReference>
<feature type="binding site" evidence="9">
    <location>
        <position position="129"/>
    </location>
    <ligand>
        <name>Zn(2+)</name>
        <dbReference type="ChEBI" id="CHEBI:29105"/>
        <note>catalytic</note>
    </ligand>
</feature>
<dbReference type="PROSITE" id="PS51125">
    <property type="entry name" value="NHL"/>
    <property type="match status" value="2"/>
</dbReference>
<dbReference type="InterPro" id="IPR011042">
    <property type="entry name" value="6-blade_b-propeller_TolB-like"/>
</dbReference>
<keyword evidence="7 13" id="KW-0456">Lyase</keyword>
<feature type="binding site" evidence="8">
    <location>
        <position position="247"/>
    </location>
    <ligand>
        <name>a protein</name>
        <dbReference type="ChEBI" id="CHEBI:16541"/>
    </ligand>
    <ligandPart>
        <name>C-terminal Xaa-(2S)-2-hydroxyglycine residue</name>
        <dbReference type="ChEBI" id="CHEBI:142768"/>
    </ligandPart>
</feature>
<feature type="binding site" evidence="9">
    <location>
        <position position="231"/>
    </location>
    <ligand>
        <name>Zn(2+)</name>
        <dbReference type="ChEBI" id="CHEBI:29105"/>
        <note>catalytic</note>
    </ligand>
</feature>
<dbReference type="AlphaFoldDB" id="A0AAD8BB29"/>
<gene>
    <name evidence="13" type="ORF">Bpfe_019230</name>
</gene>
<keyword evidence="2 9" id="KW-0479">Metal-binding</keyword>
<dbReference type="GO" id="GO:0005576">
    <property type="term" value="C:extracellular region"/>
    <property type="evidence" value="ECO:0007669"/>
    <property type="project" value="TreeGrafter"/>
</dbReference>
<keyword evidence="14" id="KW-1185">Reference proteome</keyword>
<evidence type="ECO:0000256" key="12">
    <source>
        <dbReference type="SAM" id="SignalP"/>
    </source>
</evidence>
<organism evidence="13 14">
    <name type="scientific">Biomphalaria pfeifferi</name>
    <name type="common">Bloodfluke planorb</name>
    <name type="synonym">Freshwater snail</name>
    <dbReference type="NCBI Taxonomy" id="112525"/>
    <lineage>
        <taxon>Eukaryota</taxon>
        <taxon>Metazoa</taxon>
        <taxon>Spiralia</taxon>
        <taxon>Lophotrochozoa</taxon>
        <taxon>Mollusca</taxon>
        <taxon>Gastropoda</taxon>
        <taxon>Heterobranchia</taxon>
        <taxon>Euthyneura</taxon>
        <taxon>Panpulmonata</taxon>
        <taxon>Hygrophila</taxon>
        <taxon>Lymnaeoidea</taxon>
        <taxon>Planorbidae</taxon>
        <taxon>Biomphalaria</taxon>
    </lineage>
</organism>
<reference evidence="13" key="2">
    <citation type="submission" date="2023-04" db="EMBL/GenBank/DDBJ databases">
        <authorList>
            <person name="Bu L."/>
            <person name="Lu L."/>
            <person name="Laidemitt M.R."/>
            <person name="Zhang S.M."/>
            <person name="Mutuku M."/>
            <person name="Mkoji G."/>
            <person name="Steinauer M."/>
            <person name="Loker E.S."/>
        </authorList>
    </citation>
    <scope>NUCLEOTIDE SEQUENCE</scope>
    <source>
        <strain evidence="13">KasaAsao</strain>
        <tissue evidence="13">Whole Snail</tissue>
    </source>
</reference>
<dbReference type="GO" id="GO:0046872">
    <property type="term" value="F:metal ion binding"/>
    <property type="evidence" value="ECO:0007669"/>
    <property type="project" value="UniProtKB-KW"/>
</dbReference>
<comment type="cofactor">
    <cofactor evidence="9">
        <name>Zn(2+)</name>
        <dbReference type="ChEBI" id="CHEBI:29105"/>
    </cofactor>
    <text evidence="9">Binds one Zn(2+) ion per subunit.</text>
</comment>
<dbReference type="InterPro" id="IPR000720">
    <property type="entry name" value="PHM/PAL"/>
</dbReference>
<feature type="disulfide bond" evidence="10">
    <location>
        <begin position="243"/>
        <end position="254"/>
    </location>
</feature>
<evidence type="ECO:0000256" key="10">
    <source>
        <dbReference type="PIRSR" id="PIRSR600720-3"/>
    </source>
</evidence>
<feature type="repeat" description="NHL" evidence="11">
    <location>
        <begin position="168"/>
        <end position="207"/>
    </location>
</feature>
<sequence>MYLWLLYAVALVTTSKAYPLLYDDWTAQDLKDYILQRANDQSSPVLDSNFNIGGDELGQVSAVDVDSDGHVYVFHRADRPWTLSTYKANSDILTDEAKTPIGKDTILKVDPKSGQKIESFGKDIFNVPHGLTIDHKDNIWVTDVGRHQVLRIPKGATKPDLELGEKFVSGDDDKHFCKPTDVAVASNGDFFVADGYCNNRVLKFSSTGKLSQWGVKEGNNGMTPYTLNIPHSLTLIEELDLICVADRENSRALCYNAGLHSAQTPSQAQFNRTLIPQSEIGRVFAIAYNKAAQEVVAAGVVSEAPIIENDSILYPPRAFTYDLEGHLVTSWAFITQDMAELGPSLIHDLCVSKNGQDFYLADLDQQRVYKYTSNWEADLGGV</sequence>
<keyword evidence="9" id="KW-0862">Zinc</keyword>
<reference evidence="13" key="1">
    <citation type="journal article" date="2023" name="PLoS Negl. Trop. Dis.">
        <title>A genome sequence for Biomphalaria pfeifferi, the major vector snail for the human-infecting parasite Schistosoma mansoni.</title>
        <authorList>
            <person name="Bu L."/>
            <person name="Lu L."/>
            <person name="Laidemitt M.R."/>
            <person name="Zhang S.M."/>
            <person name="Mutuku M."/>
            <person name="Mkoji G."/>
            <person name="Steinauer M."/>
            <person name="Loker E.S."/>
        </authorList>
    </citation>
    <scope>NUCLEOTIDE SEQUENCE</scope>
    <source>
        <strain evidence="13">KasaAsao</strain>
    </source>
</reference>
<evidence type="ECO:0000256" key="9">
    <source>
        <dbReference type="PIRSR" id="PIRSR600720-2"/>
    </source>
</evidence>
<dbReference type="GO" id="GO:0004598">
    <property type="term" value="F:peptidylamidoglycolate lyase activity"/>
    <property type="evidence" value="ECO:0007669"/>
    <property type="project" value="UniProtKB-EC"/>
</dbReference>
<dbReference type="PANTHER" id="PTHR10680:SF36">
    <property type="entry name" value="PEPTIDYL-ALPHA-HYDROXYGLYCINE ALPHA-AMIDATING LYASE 1"/>
    <property type="match status" value="1"/>
</dbReference>
<evidence type="ECO:0000256" key="3">
    <source>
        <dbReference type="ARBA" id="ARBA00022729"/>
    </source>
</evidence>
<feature type="binding site" evidence="8">
    <location>
        <position position="76"/>
    </location>
    <ligand>
        <name>a protein</name>
        <dbReference type="ChEBI" id="CHEBI:16541"/>
    </ligand>
    <ligandPart>
        <name>C-terminal Xaa-(2S)-2-hydroxyglycine residue</name>
        <dbReference type="ChEBI" id="CHEBI:142768"/>
    </ligandPart>
</feature>
<evidence type="ECO:0000256" key="1">
    <source>
        <dbReference type="ARBA" id="ARBA00012343"/>
    </source>
</evidence>
<name>A0AAD8BB29_BIOPF</name>
<evidence type="ECO:0000256" key="8">
    <source>
        <dbReference type="PIRSR" id="PIRSR600720-1"/>
    </source>
</evidence>
<feature type="binding site" evidence="9">
    <location>
        <position position="63"/>
    </location>
    <ligand>
        <name>Ca(2+)</name>
        <dbReference type="ChEBI" id="CHEBI:29108"/>
        <note>structural</note>
    </ligand>
</feature>
<dbReference type="EC" id="4.3.2.5" evidence="1"/>
<protein>
    <recommendedName>
        <fullName evidence="1">peptidylamidoglycolate lyase</fullName>
        <ecNumber evidence="1">4.3.2.5</ecNumber>
    </recommendedName>
</protein>
<keyword evidence="6" id="KW-0325">Glycoprotein</keyword>
<evidence type="ECO:0000256" key="4">
    <source>
        <dbReference type="ARBA" id="ARBA00022737"/>
    </source>
</evidence>
<evidence type="ECO:0000256" key="6">
    <source>
        <dbReference type="ARBA" id="ARBA00023180"/>
    </source>
</evidence>
<dbReference type="PRINTS" id="PR00790">
    <property type="entry name" value="PAMONOXGNASE"/>
</dbReference>
<comment type="caution">
    <text evidence="13">The sequence shown here is derived from an EMBL/GenBank/DDBJ whole genome shotgun (WGS) entry which is preliminary data.</text>
</comment>
<feature type="binding site" evidence="8">
    <location>
        <position position="196"/>
    </location>
    <ligand>
        <name>a protein</name>
        <dbReference type="ChEBI" id="CHEBI:16541"/>
    </ligand>
    <ligandPart>
        <name>C-terminal Xaa-(2S)-2-hydroxyglycine residue</name>
        <dbReference type="ChEBI" id="CHEBI:142768"/>
    </ligandPart>
</feature>
<evidence type="ECO:0000256" key="5">
    <source>
        <dbReference type="ARBA" id="ARBA00023157"/>
    </source>
</evidence>
<proteinExistence type="predicted"/>
<dbReference type="EMBL" id="JASAOG010000105">
    <property type="protein sequence ID" value="KAK0051284.1"/>
    <property type="molecule type" value="Genomic_DNA"/>
</dbReference>
<keyword evidence="9" id="KW-0106">Calcium</keyword>
<feature type="chain" id="PRO_5041942040" description="peptidylamidoglycolate lyase" evidence="12">
    <location>
        <begin position="18"/>
        <end position="382"/>
    </location>
</feature>
<dbReference type="Gene3D" id="2.120.10.30">
    <property type="entry name" value="TolB, C-terminal domain"/>
    <property type="match status" value="1"/>
</dbReference>
<feature type="disulfide bond" evidence="10">
    <location>
        <begin position="177"/>
        <end position="197"/>
    </location>
</feature>
<evidence type="ECO:0000256" key="2">
    <source>
        <dbReference type="ARBA" id="ARBA00022723"/>
    </source>
</evidence>
<keyword evidence="4" id="KW-0677">Repeat</keyword>
<dbReference type="GO" id="GO:0016020">
    <property type="term" value="C:membrane"/>
    <property type="evidence" value="ECO:0007669"/>
    <property type="project" value="InterPro"/>
</dbReference>
<dbReference type="SUPFAM" id="SSF101898">
    <property type="entry name" value="NHL repeat"/>
    <property type="match status" value="1"/>
</dbReference>
<dbReference type="Pfam" id="PF01436">
    <property type="entry name" value="NHL"/>
    <property type="match status" value="2"/>
</dbReference>
<feature type="repeat" description="NHL" evidence="11">
    <location>
        <begin position="114"/>
        <end position="155"/>
    </location>
</feature>
<evidence type="ECO:0000256" key="11">
    <source>
        <dbReference type="PROSITE-ProRule" id="PRU00504"/>
    </source>
</evidence>